<evidence type="ECO:0000256" key="5">
    <source>
        <dbReference type="ARBA" id="ARBA00023004"/>
    </source>
</evidence>
<dbReference type="InterPro" id="IPR017941">
    <property type="entry name" value="Rieske_2Fe-2S"/>
</dbReference>
<evidence type="ECO:0000313" key="14">
    <source>
        <dbReference type="Proteomes" id="UP000429644"/>
    </source>
</evidence>
<dbReference type="CDD" id="cd03467">
    <property type="entry name" value="Rieske"/>
    <property type="match status" value="1"/>
</dbReference>
<comment type="function">
    <text evidence="1">Iron-sulfur subunit of the cytochrome bc1 complex, an essential component of the respiratory electron transport chain required for ATP synthesis. The bc1 complex catalyzes the oxidation of menaquinol and the reduction of cytochrome c in the respiratory chain. The bc1 complex operates through a Q-cycle mechanism that couples electron transfer to generation of the proton gradient that drives ATP synthesis.</text>
</comment>
<feature type="domain" description="Rieske" evidence="12">
    <location>
        <begin position="52"/>
        <end position="146"/>
    </location>
</feature>
<evidence type="ECO:0000256" key="2">
    <source>
        <dbReference type="ARBA" id="ARBA00015816"/>
    </source>
</evidence>
<dbReference type="EMBL" id="WHPD01001548">
    <property type="protein sequence ID" value="MPV88428.1"/>
    <property type="molecule type" value="Genomic_DNA"/>
</dbReference>
<evidence type="ECO:0000256" key="7">
    <source>
        <dbReference type="ARBA" id="ARBA00023157"/>
    </source>
</evidence>
<dbReference type="InterPro" id="IPR036922">
    <property type="entry name" value="Rieske_2Fe-2S_sf"/>
</dbReference>
<dbReference type="InterPro" id="IPR005805">
    <property type="entry name" value="Rieske_Fe-S_prot_C"/>
</dbReference>
<comment type="cofactor">
    <cofactor evidence="9">
        <name>[2Fe-2S] cluster</name>
        <dbReference type="ChEBI" id="CHEBI:190135"/>
    </cofactor>
</comment>
<dbReference type="OrthoDB" id="25106at2"/>
<evidence type="ECO:0000256" key="8">
    <source>
        <dbReference type="ARBA" id="ARBA00029586"/>
    </source>
</evidence>
<dbReference type="PROSITE" id="PS51318">
    <property type="entry name" value="TAT"/>
    <property type="match status" value="1"/>
</dbReference>
<dbReference type="PRINTS" id="PR00162">
    <property type="entry name" value="RIESKE"/>
</dbReference>
<comment type="caution">
    <text evidence="13">The sequence shown here is derived from an EMBL/GenBank/DDBJ whole genome shotgun (WGS) entry which is preliminary data.</text>
</comment>
<reference evidence="13 14" key="1">
    <citation type="submission" date="2019-10" db="EMBL/GenBank/DDBJ databases">
        <title>Georgenia wutianyii sp. nov. and Georgenia yuyongxinii sp. nov. isolated from plateau pika (Ochotona curzoniae) in the Qinghai-Tibet plateau of China.</title>
        <authorList>
            <person name="Tian Z."/>
        </authorList>
    </citation>
    <scope>NUCLEOTIDE SEQUENCE [LARGE SCALE GENOMIC DNA]</scope>
    <source>
        <strain evidence="13 14">JCM 15130</strain>
    </source>
</reference>
<feature type="chain" id="PRO_5038611863" description="Cytochrome bc1 complex Rieske iron-sulfur subunit" evidence="11">
    <location>
        <begin position="28"/>
        <end position="147"/>
    </location>
</feature>
<dbReference type="InterPro" id="IPR006311">
    <property type="entry name" value="TAT_signal"/>
</dbReference>
<dbReference type="GO" id="GO:0004497">
    <property type="term" value="F:monooxygenase activity"/>
    <property type="evidence" value="ECO:0007669"/>
    <property type="project" value="UniProtKB-ARBA"/>
</dbReference>
<dbReference type="GO" id="GO:0051537">
    <property type="term" value="F:2 iron, 2 sulfur cluster binding"/>
    <property type="evidence" value="ECO:0007669"/>
    <property type="project" value="UniProtKB-KW"/>
</dbReference>
<evidence type="ECO:0000256" key="4">
    <source>
        <dbReference type="ARBA" id="ARBA00022723"/>
    </source>
</evidence>
<accession>A0A7J9UUZ2</accession>
<dbReference type="RefSeq" id="WP_152231097.1">
    <property type="nucleotide sequence ID" value="NZ_BAAAOT010000011.1"/>
</dbReference>
<sequence>MTTKDAQPSRRQLLTAGGAAVALPLLAACGGSGSPQQPAPTSGTSASSGTGGRLTAVSDVPVGSGVLVETPAGEPVVVVQPQQGTVRAFSAVCTHQGCTVAVKGGELDCPCHGSRFAAASGEVLQGPAPRPLPEVPVKVEGGEVVLG</sequence>
<gene>
    <name evidence="13" type="ORF">GB882_07095</name>
</gene>
<dbReference type="GO" id="GO:0016705">
    <property type="term" value="F:oxidoreductase activity, acting on paired donors, with incorporation or reduction of molecular oxygen"/>
    <property type="evidence" value="ECO:0007669"/>
    <property type="project" value="UniProtKB-ARBA"/>
</dbReference>
<dbReference type="PROSITE" id="PS51296">
    <property type="entry name" value="RIESKE"/>
    <property type="match status" value="1"/>
</dbReference>
<dbReference type="GO" id="GO:0046872">
    <property type="term" value="F:metal ion binding"/>
    <property type="evidence" value="ECO:0007669"/>
    <property type="project" value="UniProtKB-KW"/>
</dbReference>
<dbReference type="SUPFAM" id="SSF50022">
    <property type="entry name" value="ISP domain"/>
    <property type="match status" value="1"/>
</dbReference>
<dbReference type="PANTHER" id="PTHR10134">
    <property type="entry name" value="CYTOCHROME B-C1 COMPLEX SUBUNIT RIESKE, MITOCHONDRIAL"/>
    <property type="match status" value="1"/>
</dbReference>
<evidence type="ECO:0000256" key="6">
    <source>
        <dbReference type="ARBA" id="ARBA00023014"/>
    </source>
</evidence>
<evidence type="ECO:0000313" key="13">
    <source>
        <dbReference type="EMBL" id="MPV88428.1"/>
    </source>
</evidence>
<keyword evidence="7" id="KW-1015">Disulfide bond</keyword>
<evidence type="ECO:0000256" key="3">
    <source>
        <dbReference type="ARBA" id="ARBA00022714"/>
    </source>
</evidence>
<keyword evidence="3" id="KW-0001">2Fe-2S</keyword>
<dbReference type="Pfam" id="PF00355">
    <property type="entry name" value="Rieske"/>
    <property type="match status" value="1"/>
</dbReference>
<dbReference type="GO" id="GO:0016020">
    <property type="term" value="C:membrane"/>
    <property type="evidence" value="ECO:0007669"/>
    <property type="project" value="InterPro"/>
</dbReference>
<evidence type="ECO:0000256" key="10">
    <source>
        <dbReference type="SAM" id="MobiDB-lite"/>
    </source>
</evidence>
<keyword evidence="14" id="KW-1185">Reference proteome</keyword>
<organism evidence="13 14">
    <name type="scientific">Georgenia ruanii</name>
    <dbReference type="NCBI Taxonomy" id="348442"/>
    <lineage>
        <taxon>Bacteria</taxon>
        <taxon>Bacillati</taxon>
        <taxon>Actinomycetota</taxon>
        <taxon>Actinomycetes</taxon>
        <taxon>Micrococcales</taxon>
        <taxon>Bogoriellaceae</taxon>
        <taxon>Georgenia</taxon>
    </lineage>
</organism>
<keyword evidence="11" id="KW-0732">Signal</keyword>
<keyword evidence="5" id="KW-0408">Iron</keyword>
<feature type="region of interest" description="Disordered" evidence="10">
    <location>
        <begin position="31"/>
        <end position="57"/>
    </location>
</feature>
<dbReference type="PROSITE" id="PS51257">
    <property type="entry name" value="PROKAR_LIPOPROTEIN"/>
    <property type="match status" value="1"/>
</dbReference>
<dbReference type="AlphaFoldDB" id="A0A7J9UUZ2"/>
<evidence type="ECO:0000259" key="12">
    <source>
        <dbReference type="PROSITE" id="PS51296"/>
    </source>
</evidence>
<proteinExistence type="predicted"/>
<keyword evidence="4" id="KW-0479">Metal-binding</keyword>
<evidence type="ECO:0000256" key="11">
    <source>
        <dbReference type="SAM" id="SignalP"/>
    </source>
</evidence>
<name>A0A7J9UUZ2_9MICO</name>
<keyword evidence="6" id="KW-0411">Iron-sulfur</keyword>
<feature type="compositionally biased region" description="Low complexity" evidence="10">
    <location>
        <begin position="39"/>
        <end position="48"/>
    </location>
</feature>
<protein>
    <recommendedName>
        <fullName evidence="2">Cytochrome bc1 complex Rieske iron-sulfur subunit</fullName>
    </recommendedName>
    <alternativeName>
        <fullName evidence="8">Cytochrome bc1 reductase complex subunit QcrA</fullName>
    </alternativeName>
</protein>
<feature type="signal peptide" evidence="11">
    <location>
        <begin position="1"/>
        <end position="27"/>
    </location>
</feature>
<dbReference type="Proteomes" id="UP000429644">
    <property type="component" value="Unassembled WGS sequence"/>
</dbReference>
<dbReference type="FunFam" id="2.102.10.10:FF:000016">
    <property type="entry name" value="Nitrite reductase/ring-hydroxylating ferredoxin subunit"/>
    <property type="match status" value="1"/>
</dbReference>
<evidence type="ECO:0000256" key="1">
    <source>
        <dbReference type="ARBA" id="ARBA00002494"/>
    </source>
</evidence>
<dbReference type="InterPro" id="IPR014349">
    <property type="entry name" value="Rieske_Fe-S_prot"/>
</dbReference>
<evidence type="ECO:0000256" key="9">
    <source>
        <dbReference type="ARBA" id="ARBA00034078"/>
    </source>
</evidence>
<dbReference type="Gene3D" id="2.102.10.10">
    <property type="entry name" value="Rieske [2Fe-2S] iron-sulphur domain"/>
    <property type="match status" value="1"/>
</dbReference>